<feature type="transmembrane region" description="Helical" evidence="7">
    <location>
        <begin position="182"/>
        <end position="202"/>
    </location>
</feature>
<feature type="transmembrane region" description="Helical" evidence="7">
    <location>
        <begin position="68"/>
        <end position="85"/>
    </location>
</feature>
<keyword evidence="2" id="KW-1003">Cell membrane</keyword>
<reference evidence="9" key="1">
    <citation type="journal article" date="2019" name="Int. J. Syst. Evol. Microbiol.">
        <title>The Global Catalogue of Microorganisms (GCM) 10K type strain sequencing project: providing services to taxonomists for standard genome sequencing and annotation.</title>
        <authorList>
            <consortium name="The Broad Institute Genomics Platform"/>
            <consortium name="The Broad Institute Genome Sequencing Center for Infectious Disease"/>
            <person name="Wu L."/>
            <person name="Ma J."/>
        </authorList>
    </citation>
    <scope>NUCLEOTIDE SEQUENCE [LARGE SCALE GENOMIC DNA]</scope>
    <source>
        <strain evidence="9">JCM 17804</strain>
    </source>
</reference>
<comment type="subcellular location">
    <subcellularLocation>
        <location evidence="1">Cell membrane</location>
        <topology evidence="1">Multi-pass membrane protein</topology>
    </subcellularLocation>
</comment>
<dbReference type="EMBL" id="BAABGJ010000009">
    <property type="protein sequence ID" value="GAA4335603.1"/>
    <property type="molecule type" value="Genomic_DNA"/>
</dbReference>
<feature type="compositionally biased region" description="Low complexity" evidence="6">
    <location>
        <begin position="338"/>
        <end position="347"/>
    </location>
</feature>
<evidence type="ECO:0000256" key="4">
    <source>
        <dbReference type="ARBA" id="ARBA00022989"/>
    </source>
</evidence>
<evidence type="ECO:0000256" key="3">
    <source>
        <dbReference type="ARBA" id="ARBA00022692"/>
    </source>
</evidence>
<feature type="transmembrane region" description="Helical" evidence="7">
    <location>
        <begin position="105"/>
        <end position="127"/>
    </location>
</feature>
<protein>
    <submittedName>
        <fullName evidence="8">Lysylphosphatidylglycerol synthase domain-containing protein</fullName>
    </submittedName>
</protein>
<evidence type="ECO:0000256" key="6">
    <source>
        <dbReference type="SAM" id="MobiDB-lite"/>
    </source>
</evidence>
<evidence type="ECO:0000256" key="1">
    <source>
        <dbReference type="ARBA" id="ARBA00004651"/>
    </source>
</evidence>
<gene>
    <name evidence="8" type="ORF">GCM10023165_12180</name>
</gene>
<organism evidence="8 9">
    <name type="scientific">Variovorax defluvii</name>
    <dbReference type="NCBI Taxonomy" id="913761"/>
    <lineage>
        <taxon>Bacteria</taxon>
        <taxon>Pseudomonadati</taxon>
        <taxon>Pseudomonadota</taxon>
        <taxon>Betaproteobacteria</taxon>
        <taxon>Burkholderiales</taxon>
        <taxon>Comamonadaceae</taxon>
        <taxon>Variovorax</taxon>
    </lineage>
</organism>
<feature type="transmembrane region" description="Helical" evidence="7">
    <location>
        <begin position="30"/>
        <end position="47"/>
    </location>
</feature>
<feature type="transmembrane region" description="Helical" evidence="7">
    <location>
        <begin position="275"/>
        <end position="292"/>
    </location>
</feature>
<dbReference type="PANTHER" id="PTHR39087">
    <property type="entry name" value="UPF0104 MEMBRANE PROTEIN MJ1595"/>
    <property type="match status" value="1"/>
</dbReference>
<dbReference type="PANTHER" id="PTHR39087:SF2">
    <property type="entry name" value="UPF0104 MEMBRANE PROTEIN MJ1595"/>
    <property type="match status" value="1"/>
</dbReference>
<keyword evidence="9" id="KW-1185">Reference proteome</keyword>
<keyword evidence="5 7" id="KW-0472">Membrane</keyword>
<evidence type="ECO:0000313" key="8">
    <source>
        <dbReference type="EMBL" id="GAA4335603.1"/>
    </source>
</evidence>
<feature type="transmembrane region" description="Helical" evidence="7">
    <location>
        <begin position="148"/>
        <end position="170"/>
    </location>
</feature>
<dbReference type="Pfam" id="PF03706">
    <property type="entry name" value="LPG_synthase_TM"/>
    <property type="match status" value="1"/>
</dbReference>
<evidence type="ECO:0000256" key="2">
    <source>
        <dbReference type="ARBA" id="ARBA00022475"/>
    </source>
</evidence>
<dbReference type="InterPro" id="IPR022791">
    <property type="entry name" value="L-PG_synthase/AglD"/>
</dbReference>
<feature type="region of interest" description="Disordered" evidence="6">
    <location>
        <begin position="329"/>
        <end position="354"/>
    </location>
</feature>
<feature type="transmembrane region" description="Helical" evidence="7">
    <location>
        <begin position="304"/>
        <end position="321"/>
    </location>
</feature>
<sequence>MIPCDAARLPDSPGPVRPAAEAAPSLRLRVLRWGVPALGLLVLGLLVSHAHKVDWAGAWQALQRYSPWVLLAVLALATASHALYGTYDLIGRHHTGHRLARWRCWAIAVTSYAFNLNLGSLVGGVAMRARLYARAGLDEATVAQIIGISLATNWLGYGLVAGCVFASGVLKPPSGANLGEAAFRGLGVLLILLAVAYVVACTKWQGRQWRVRGRRLELPSARVALMQLGLSSANWALMGCAMYLLLGGKVAYVATLGTLLLASVAGVVTPIPAGLGVLEAVYLAVLAGTVGQGRLMGALLAYRALYYLVPLGGGLLLYLLLERHAAAHPPPKSGGAQGTAATSGPQAINPPPPR</sequence>
<dbReference type="Proteomes" id="UP001500975">
    <property type="component" value="Unassembled WGS sequence"/>
</dbReference>
<comment type="caution">
    <text evidence="8">The sequence shown here is derived from an EMBL/GenBank/DDBJ whole genome shotgun (WGS) entry which is preliminary data.</text>
</comment>
<proteinExistence type="predicted"/>
<evidence type="ECO:0000256" key="7">
    <source>
        <dbReference type="SAM" id="Phobius"/>
    </source>
</evidence>
<keyword evidence="4 7" id="KW-1133">Transmembrane helix</keyword>
<evidence type="ECO:0000256" key="5">
    <source>
        <dbReference type="ARBA" id="ARBA00023136"/>
    </source>
</evidence>
<name>A0ABP8H869_9BURK</name>
<keyword evidence="3 7" id="KW-0812">Transmembrane</keyword>
<feature type="transmembrane region" description="Helical" evidence="7">
    <location>
        <begin position="223"/>
        <end position="244"/>
    </location>
</feature>
<dbReference type="RefSeq" id="WP_345536569.1">
    <property type="nucleotide sequence ID" value="NZ_BAABGJ010000009.1"/>
</dbReference>
<evidence type="ECO:0000313" key="9">
    <source>
        <dbReference type="Proteomes" id="UP001500975"/>
    </source>
</evidence>
<accession>A0ABP8H869</accession>